<evidence type="ECO:0000256" key="2">
    <source>
        <dbReference type="ARBA" id="ARBA00022490"/>
    </source>
</evidence>
<evidence type="ECO:0000256" key="5">
    <source>
        <dbReference type="ARBA" id="ARBA00022785"/>
    </source>
</evidence>
<organism evidence="10 11">
    <name type="scientific">Leptospira wolffii</name>
    <dbReference type="NCBI Taxonomy" id="409998"/>
    <lineage>
        <taxon>Bacteria</taxon>
        <taxon>Pseudomonadati</taxon>
        <taxon>Spirochaetota</taxon>
        <taxon>Spirochaetia</taxon>
        <taxon>Leptospirales</taxon>
        <taxon>Leptospiraceae</taxon>
        <taxon>Leptospira</taxon>
    </lineage>
</organism>
<accession>A0A2M9ZDE5</accession>
<evidence type="ECO:0000256" key="8">
    <source>
        <dbReference type="ARBA" id="ARBA00023014"/>
    </source>
</evidence>
<dbReference type="GO" id="GO:0051539">
    <property type="term" value="F:4 iron, 4 sulfur cluster binding"/>
    <property type="evidence" value="ECO:0007669"/>
    <property type="project" value="UniProtKB-KW"/>
</dbReference>
<evidence type="ECO:0000313" key="10">
    <source>
        <dbReference type="EMBL" id="PJZ66429.1"/>
    </source>
</evidence>
<keyword evidence="2" id="KW-0963">Cytoplasm</keyword>
<dbReference type="GO" id="GO:0008616">
    <property type="term" value="P:tRNA queuosine(34) biosynthetic process"/>
    <property type="evidence" value="ECO:0007669"/>
    <property type="project" value="UniProtKB-KW"/>
</dbReference>
<dbReference type="RefSeq" id="WP_100758619.1">
    <property type="nucleotide sequence ID" value="NZ_NPDT01000002.1"/>
</dbReference>
<keyword evidence="5" id="KW-0671">Queuosine biosynthesis</keyword>
<evidence type="ECO:0000256" key="1">
    <source>
        <dbReference type="ARBA" id="ARBA00022485"/>
    </source>
</evidence>
<proteinExistence type="predicted"/>
<keyword evidence="6" id="KW-0560">Oxidoreductase</keyword>
<dbReference type="GO" id="GO:0052693">
    <property type="term" value="F:epoxyqueuosine reductase activity"/>
    <property type="evidence" value="ECO:0007669"/>
    <property type="project" value="TreeGrafter"/>
</dbReference>
<dbReference type="NCBIfam" id="TIGR00276">
    <property type="entry name" value="tRNA epoxyqueuosine(34) reductase QueG"/>
    <property type="match status" value="1"/>
</dbReference>
<evidence type="ECO:0000256" key="6">
    <source>
        <dbReference type="ARBA" id="ARBA00023002"/>
    </source>
</evidence>
<dbReference type="EMBL" id="NPDT01000002">
    <property type="protein sequence ID" value="PJZ66429.1"/>
    <property type="molecule type" value="Genomic_DNA"/>
</dbReference>
<gene>
    <name evidence="10" type="primary">queG</name>
    <name evidence="10" type="ORF">CH371_09205</name>
</gene>
<evidence type="ECO:0000313" key="11">
    <source>
        <dbReference type="Proteomes" id="UP000231912"/>
    </source>
</evidence>
<dbReference type="PANTHER" id="PTHR30002:SF4">
    <property type="entry name" value="EPOXYQUEUOSINE REDUCTASE"/>
    <property type="match status" value="1"/>
</dbReference>
<dbReference type="PROSITE" id="PS51379">
    <property type="entry name" value="4FE4S_FER_2"/>
    <property type="match status" value="1"/>
</dbReference>
<keyword evidence="1" id="KW-0004">4Fe-4S</keyword>
<protein>
    <submittedName>
        <fullName evidence="10">tRNA epoxyqueuosine(34) reductase QueG</fullName>
    </submittedName>
</protein>
<dbReference type="GO" id="GO:0046872">
    <property type="term" value="F:metal ion binding"/>
    <property type="evidence" value="ECO:0007669"/>
    <property type="project" value="UniProtKB-KW"/>
</dbReference>
<keyword evidence="8" id="KW-0411">Iron-sulfur</keyword>
<keyword evidence="7" id="KW-0408">Iron</keyword>
<name>A0A2M9ZDE5_9LEPT</name>
<dbReference type="InterPro" id="IPR017900">
    <property type="entry name" value="4Fe4S_Fe_S_CS"/>
</dbReference>
<evidence type="ECO:0000256" key="7">
    <source>
        <dbReference type="ARBA" id="ARBA00023004"/>
    </source>
</evidence>
<dbReference type="InterPro" id="IPR013542">
    <property type="entry name" value="QueG_DUF1730"/>
</dbReference>
<keyword evidence="3" id="KW-0819">tRNA processing</keyword>
<dbReference type="PANTHER" id="PTHR30002">
    <property type="entry name" value="EPOXYQUEUOSINE REDUCTASE"/>
    <property type="match status" value="1"/>
</dbReference>
<dbReference type="InterPro" id="IPR017896">
    <property type="entry name" value="4Fe4S_Fe-S-bd"/>
</dbReference>
<dbReference type="Proteomes" id="UP000231912">
    <property type="component" value="Unassembled WGS sequence"/>
</dbReference>
<dbReference type="PROSITE" id="PS00198">
    <property type="entry name" value="4FE4S_FER_1"/>
    <property type="match status" value="1"/>
</dbReference>
<evidence type="ECO:0000256" key="3">
    <source>
        <dbReference type="ARBA" id="ARBA00022694"/>
    </source>
</evidence>
<feature type="domain" description="4Fe-4S ferredoxin-type" evidence="9">
    <location>
        <begin position="175"/>
        <end position="208"/>
    </location>
</feature>
<dbReference type="Pfam" id="PF08331">
    <property type="entry name" value="QueG_DUF1730"/>
    <property type="match status" value="1"/>
</dbReference>
<evidence type="ECO:0000259" key="9">
    <source>
        <dbReference type="PROSITE" id="PS51379"/>
    </source>
</evidence>
<keyword evidence="4" id="KW-0479">Metal-binding</keyword>
<comment type="caution">
    <text evidence="10">The sequence shown here is derived from an EMBL/GenBank/DDBJ whole genome shotgun (WGS) entry which is preliminary data.</text>
</comment>
<evidence type="ECO:0000256" key="4">
    <source>
        <dbReference type="ARBA" id="ARBA00022723"/>
    </source>
</evidence>
<dbReference type="InterPro" id="IPR004453">
    <property type="entry name" value="QueG"/>
</dbReference>
<reference evidence="10 11" key="1">
    <citation type="submission" date="2017-07" db="EMBL/GenBank/DDBJ databases">
        <title>Leptospira spp. isolated from tropical soils.</title>
        <authorList>
            <person name="Thibeaux R."/>
            <person name="Iraola G."/>
            <person name="Ferres I."/>
            <person name="Bierque E."/>
            <person name="Girault D."/>
            <person name="Soupe-Gilbert M.-E."/>
            <person name="Picardeau M."/>
            <person name="Goarant C."/>
        </authorList>
    </citation>
    <scope>NUCLEOTIDE SEQUENCE [LARGE SCALE GENOMIC DNA]</scope>
    <source>
        <strain evidence="10 11">FH2-C-A2</strain>
    </source>
</reference>
<dbReference type="Gene3D" id="3.30.70.20">
    <property type="match status" value="1"/>
</dbReference>
<dbReference type="AlphaFoldDB" id="A0A2M9ZDE5"/>
<dbReference type="SUPFAM" id="SSF54862">
    <property type="entry name" value="4Fe-4S ferredoxins"/>
    <property type="match status" value="1"/>
</dbReference>
<dbReference type="Pfam" id="PF13484">
    <property type="entry name" value="Fer4_16"/>
    <property type="match status" value="1"/>
</dbReference>
<sequence length="310" mass="35767">MVFESKELLTELREIAGREGFQLFGAAPAIVPESDKEKIRLWVEEGRHGGMEWYPRNMPLRLELQGLGFKPETVLVFGALYSDTEYENLRLPFRFSRYAMGEDYHSVLRKRGAAVIDRLKALFPGNRFRQGVDSLPVPEKVLAREAGIGWVGKNTNLLNEEFGSFFFLTVLFTDLPLQIANLPAKDRCGTCTACIDACPTDALEPYRIDSRKCISYKTIEDRSEEIAGLHGWAYGCDICQEVCPWNRIKAKKNDRKTEILEFKIRDIFKEEGKLENLNETEFRERFRDSAVSRISYSQFRRNLDAVKREK</sequence>